<dbReference type="InterPro" id="IPR041682">
    <property type="entry name" value="AAA_14"/>
</dbReference>
<dbReference type="InterPro" id="IPR027417">
    <property type="entry name" value="P-loop_NTPase"/>
</dbReference>
<dbReference type="SUPFAM" id="SSF52540">
    <property type="entry name" value="P-loop containing nucleoside triphosphate hydrolases"/>
    <property type="match status" value="1"/>
</dbReference>
<sequence length="426" mass="47717">MTVEGERRVIDRHLWPVVTQRHASVPVLVLNGPRTVGKSTLLAACAKAHDVLVTDLDDLPTRRSVSDDPSYFAASPSRPVCIDEYQYVPPLLDAIKAELNQDTRPGRYVLTGSTRYDSLPRVSQSLAGRAHVMTLWPLSQGELTGRKETFLDMLLSDARDLMSHEPSTTSREAYEEAVLAGGFPMPRLLKEAADKRRWFYDYVNTVIDRDALEIRRVRQRRVLPLVLRHLAARTASIMQATDIARRVELDARLVADYVTLLESVFLVHRIDAFGRTLSARVGKAPKLHMVDTGLAGQLLGVTPHKLASRDPSTLTEFGHLVETFAVNELVKQSGWAEAHVDLSHFRTKDQHEVDLVVESDDGRIAGIEVKAKGSVTDKDFRGLKLLRDRLGTSFVAGVVVNLGTRSYRYDERLYVVPLDRLWMPAP</sequence>
<organism evidence="3 4">
    <name type="scientific">Solicola gregarius</name>
    <dbReference type="NCBI Taxonomy" id="2908642"/>
    <lineage>
        <taxon>Bacteria</taxon>
        <taxon>Bacillati</taxon>
        <taxon>Actinomycetota</taxon>
        <taxon>Actinomycetes</taxon>
        <taxon>Propionibacteriales</taxon>
        <taxon>Nocardioidaceae</taxon>
        <taxon>Solicola</taxon>
    </lineage>
</organism>
<dbReference type="RefSeq" id="WP_271633070.1">
    <property type="nucleotide sequence ID" value="NZ_CP094970.1"/>
</dbReference>
<feature type="domain" description="AAA" evidence="1">
    <location>
        <begin position="26"/>
        <end position="143"/>
    </location>
</feature>
<protein>
    <submittedName>
        <fullName evidence="3">ATP-binding protein</fullName>
    </submittedName>
</protein>
<dbReference type="Proteomes" id="UP001164390">
    <property type="component" value="Chromosome"/>
</dbReference>
<evidence type="ECO:0000313" key="4">
    <source>
        <dbReference type="Proteomes" id="UP001164390"/>
    </source>
</evidence>
<gene>
    <name evidence="3" type="ORF">L0C25_17805</name>
</gene>
<reference evidence="3" key="1">
    <citation type="submission" date="2022-01" db="EMBL/GenBank/DDBJ databases">
        <title>Nocardioidaceae gen. sp. A5X3R13.</title>
        <authorList>
            <person name="Lopez Marin M.A."/>
            <person name="Uhlik O."/>
        </authorList>
    </citation>
    <scope>NUCLEOTIDE SEQUENCE</scope>
    <source>
        <strain evidence="3">A5X3R13</strain>
    </source>
</reference>
<accession>A0AA46TH11</accession>
<dbReference type="GO" id="GO:0005524">
    <property type="term" value="F:ATP binding"/>
    <property type="evidence" value="ECO:0007669"/>
    <property type="project" value="UniProtKB-KW"/>
</dbReference>
<dbReference type="KEGG" id="sgrg:L0C25_17805"/>
<keyword evidence="3" id="KW-0067">ATP-binding</keyword>
<evidence type="ECO:0000259" key="2">
    <source>
        <dbReference type="Pfam" id="PF13635"/>
    </source>
</evidence>
<dbReference type="Pfam" id="PF13635">
    <property type="entry name" value="DUF4143"/>
    <property type="match status" value="1"/>
</dbReference>
<dbReference type="InterPro" id="IPR025420">
    <property type="entry name" value="DUF4143"/>
</dbReference>
<evidence type="ECO:0000313" key="3">
    <source>
        <dbReference type="EMBL" id="UYM04373.1"/>
    </source>
</evidence>
<keyword evidence="3" id="KW-0547">Nucleotide-binding</keyword>
<proteinExistence type="predicted"/>
<dbReference type="PANTHER" id="PTHR43566:SF2">
    <property type="entry name" value="DUF4143 DOMAIN-CONTAINING PROTEIN"/>
    <property type="match status" value="1"/>
</dbReference>
<dbReference type="EMBL" id="CP094970">
    <property type="protein sequence ID" value="UYM04373.1"/>
    <property type="molecule type" value="Genomic_DNA"/>
</dbReference>
<evidence type="ECO:0000259" key="1">
    <source>
        <dbReference type="Pfam" id="PF13173"/>
    </source>
</evidence>
<keyword evidence="4" id="KW-1185">Reference proteome</keyword>
<name>A0AA46TH11_9ACTN</name>
<dbReference type="AlphaFoldDB" id="A0AA46TH11"/>
<dbReference type="Pfam" id="PF13173">
    <property type="entry name" value="AAA_14"/>
    <property type="match status" value="1"/>
</dbReference>
<dbReference type="PANTHER" id="PTHR43566">
    <property type="entry name" value="CONSERVED PROTEIN"/>
    <property type="match status" value="1"/>
</dbReference>
<feature type="domain" description="DUF4143" evidence="2">
    <location>
        <begin position="209"/>
        <end position="371"/>
    </location>
</feature>